<sequence>MEIQFCDVNVAPHPPPLSPSLPLSPPGSPFPLPLSLPPLSPPFSPCSTSLLVTSPPSPCFPFPFLALPPSPPPPSALSHFSSLTSPSSPRCPWFIFPPPSCCIPSLPPLRSLSLAPTPSP</sequence>
<name>A0AAV2LRH1_KNICA</name>
<evidence type="ECO:0000313" key="1">
    <source>
        <dbReference type="EMBL" id="CAL1604907.1"/>
    </source>
</evidence>
<accession>A0AAV2LRH1</accession>
<dbReference type="EMBL" id="OZ035826">
    <property type="protein sequence ID" value="CAL1604907.1"/>
    <property type="molecule type" value="Genomic_DNA"/>
</dbReference>
<organism evidence="1 2">
    <name type="scientific">Knipowitschia caucasica</name>
    <name type="common">Caucasian dwarf goby</name>
    <name type="synonym">Pomatoschistus caucasicus</name>
    <dbReference type="NCBI Taxonomy" id="637954"/>
    <lineage>
        <taxon>Eukaryota</taxon>
        <taxon>Metazoa</taxon>
        <taxon>Chordata</taxon>
        <taxon>Craniata</taxon>
        <taxon>Vertebrata</taxon>
        <taxon>Euteleostomi</taxon>
        <taxon>Actinopterygii</taxon>
        <taxon>Neopterygii</taxon>
        <taxon>Teleostei</taxon>
        <taxon>Neoteleostei</taxon>
        <taxon>Acanthomorphata</taxon>
        <taxon>Gobiaria</taxon>
        <taxon>Gobiiformes</taxon>
        <taxon>Gobioidei</taxon>
        <taxon>Gobiidae</taxon>
        <taxon>Gobiinae</taxon>
        <taxon>Knipowitschia</taxon>
    </lineage>
</organism>
<keyword evidence="2" id="KW-1185">Reference proteome</keyword>
<dbReference type="AlphaFoldDB" id="A0AAV2LRH1"/>
<gene>
    <name evidence="1" type="ORF">KC01_LOCUS32338</name>
</gene>
<dbReference type="Proteomes" id="UP001497482">
    <property type="component" value="Chromosome 4"/>
</dbReference>
<evidence type="ECO:0000313" key="2">
    <source>
        <dbReference type="Proteomes" id="UP001497482"/>
    </source>
</evidence>
<reference evidence="1 2" key="1">
    <citation type="submission" date="2024-04" db="EMBL/GenBank/DDBJ databases">
        <authorList>
            <person name="Waldvogel A.-M."/>
            <person name="Schoenle A."/>
        </authorList>
    </citation>
    <scope>NUCLEOTIDE SEQUENCE [LARGE SCALE GENOMIC DNA]</scope>
</reference>
<protein>
    <submittedName>
        <fullName evidence="1">Uncharacterized protein</fullName>
    </submittedName>
</protein>
<proteinExistence type="predicted"/>